<dbReference type="OrthoDB" id="648213at2"/>
<dbReference type="Proteomes" id="UP000001693">
    <property type="component" value="Chromosome"/>
</dbReference>
<dbReference type="STRING" id="395495.Lcho_4333"/>
<evidence type="ECO:0000259" key="1">
    <source>
        <dbReference type="SMART" id="SM00953"/>
    </source>
</evidence>
<proteinExistence type="predicted"/>
<dbReference type="SMART" id="SM00953">
    <property type="entry name" value="RES"/>
    <property type="match status" value="1"/>
</dbReference>
<protein>
    <submittedName>
        <fullName evidence="2">RES domain protein</fullName>
    </submittedName>
</protein>
<dbReference type="KEGG" id="lch:Lcho_4333"/>
<accession>B1Y0A5</accession>
<keyword evidence="3" id="KW-1185">Reference proteome</keyword>
<dbReference type="InterPro" id="IPR041206">
    <property type="entry name" value="HEPN/RES_NTD1"/>
</dbReference>
<feature type="domain" description="RES" evidence="1">
    <location>
        <begin position="229"/>
        <end position="385"/>
    </location>
</feature>
<dbReference type="Pfam" id="PF18870">
    <property type="entry name" value="HEPN_RES_NTD1"/>
    <property type="match status" value="1"/>
</dbReference>
<gene>
    <name evidence="2" type="ordered locus">Lcho_4333</name>
</gene>
<dbReference type="eggNOG" id="ENOG502Z9NV">
    <property type="taxonomic scope" value="Bacteria"/>
</dbReference>
<dbReference type="EMBL" id="CP001013">
    <property type="protein sequence ID" value="ACB36584.1"/>
    <property type="molecule type" value="Genomic_DNA"/>
</dbReference>
<dbReference type="Pfam" id="PF08808">
    <property type="entry name" value="RES"/>
    <property type="match status" value="1"/>
</dbReference>
<organism evidence="2 3">
    <name type="scientific">Leptothrix cholodnii (strain ATCC 51168 / LMG 8142 / SP-6)</name>
    <name type="common">Leptothrix discophora (strain SP-6)</name>
    <dbReference type="NCBI Taxonomy" id="395495"/>
    <lineage>
        <taxon>Bacteria</taxon>
        <taxon>Pseudomonadati</taxon>
        <taxon>Pseudomonadota</taxon>
        <taxon>Betaproteobacteria</taxon>
        <taxon>Burkholderiales</taxon>
        <taxon>Sphaerotilaceae</taxon>
        <taxon>Leptothrix</taxon>
    </lineage>
</organism>
<evidence type="ECO:0000313" key="2">
    <source>
        <dbReference type="EMBL" id="ACB36584.1"/>
    </source>
</evidence>
<sequence length="481" mass="53952">MHPDDREALAEKRICCNCVREGFLSHLVSHDGTVALCDYCGDDEAKTRPIGDLADWIETAFEDHFVRTPTEPDPWEYALYADRELGRAWYREGQETAEAIEEAAQIPTDAAHDVQVLLEDRHDDVEAGQMGDETEFASDAHYAGKGADAAEWHREWWSFENALKTEARYFSRAAAELLTRVFENIDTLRAKQRRRPPVVNVGPNRKLINLYRARVFQSEDKLKEALCRPDLHIGPPPTRLASAGRMNARGISVFYGATNASVALAEVRPPVGSKVALAKFSIIRSLRLLDLTALDNLRDGGSIFDPTLKGRLERVAFLQSLGERMTRPVMPDDEAFEYLTTQAIADFLATENKPRLDGIIFHSAQSKGGRNVVLFHKAAQVEEMTFPHGTEIEAYTGYGTEDGMETDYGVSEAVPNEAPSLTNEVVADLTRHFMHPGPAYCVDSDFRAATLRVDPSSVEVHHVDWVKINTIRFTVSRRRHE</sequence>
<reference evidence="2 3" key="1">
    <citation type="submission" date="2008-03" db="EMBL/GenBank/DDBJ databases">
        <title>Complete sequence of Leptothrix cholodnii SP-6.</title>
        <authorList>
            <consortium name="US DOE Joint Genome Institute"/>
            <person name="Copeland A."/>
            <person name="Lucas S."/>
            <person name="Lapidus A."/>
            <person name="Glavina del Rio T."/>
            <person name="Dalin E."/>
            <person name="Tice H."/>
            <person name="Bruce D."/>
            <person name="Goodwin L."/>
            <person name="Pitluck S."/>
            <person name="Chertkov O."/>
            <person name="Brettin T."/>
            <person name="Detter J.C."/>
            <person name="Han C."/>
            <person name="Kuske C.R."/>
            <person name="Schmutz J."/>
            <person name="Larimer F."/>
            <person name="Land M."/>
            <person name="Hauser L."/>
            <person name="Kyrpides N."/>
            <person name="Lykidis A."/>
            <person name="Emerson D."/>
            <person name="Richardson P."/>
        </authorList>
    </citation>
    <scope>NUCLEOTIDE SEQUENCE [LARGE SCALE GENOMIC DNA]</scope>
    <source>
        <strain evidence="3">ATCC 51168 / LMG 8142 / SP-6</strain>
    </source>
</reference>
<dbReference type="InterPro" id="IPR014914">
    <property type="entry name" value="RES_dom"/>
</dbReference>
<dbReference type="RefSeq" id="WP_012349325.1">
    <property type="nucleotide sequence ID" value="NC_010524.1"/>
</dbReference>
<dbReference type="HOGENOM" id="CLU_042379_0_0_4"/>
<dbReference type="AlphaFoldDB" id="B1Y0A5"/>
<evidence type="ECO:0000313" key="3">
    <source>
        <dbReference type="Proteomes" id="UP000001693"/>
    </source>
</evidence>
<name>B1Y0A5_LEPCP</name>